<dbReference type="Proteomes" id="UP000186406">
    <property type="component" value="Unassembled WGS sequence"/>
</dbReference>
<evidence type="ECO:0000256" key="6">
    <source>
        <dbReference type="ARBA" id="ARBA00022989"/>
    </source>
</evidence>
<dbReference type="InterPro" id="IPR013525">
    <property type="entry name" value="ABC2_TM"/>
</dbReference>
<feature type="transmembrane region" description="Helical" evidence="9">
    <location>
        <begin position="149"/>
        <end position="173"/>
    </location>
</feature>
<dbReference type="OrthoDB" id="9796017at2"/>
<dbReference type="GO" id="GO:0140359">
    <property type="term" value="F:ABC-type transporter activity"/>
    <property type="evidence" value="ECO:0007669"/>
    <property type="project" value="InterPro"/>
</dbReference>
<comment type="similarity">
    <text evidence="2">Belongs to the ABC-2 integral membrane protein family.</text>
</comment>
<name>A0A1M7ZPS0_9HYPH</name>
<dbReference type="STRING" id="1123029.SAMN02745172_03592"/>
<dbReference type="EMBL" id="FRXO01000009">
    <property type="protein sequence ID" value="SHO66930.1"/>
    <property type="molecule type" value="Genomic_DNA"/>
</dbReference>
<keyword evidence="4" id="KW-1003">Cell membrane</keyword>
<keyword evidence="3" id="KW-0813">Transport</keyword>
<evidence type="ECO:0000259" key="10">
    <source>
        <dbReference type="Pfam" id="PF01061"/>
    </source>
</evidence>
<dbReference type="GO" id="GO:0015920">
    <property type="term" value="P:lipopolysaccharide transport"/>
    <property type="evidence" value="ECO:0007669"/>
    <property type="project" value="TreeGrafter"/>
</dbReference>
<keyword evidence="12" id="KW-1185">Reference proteome</keyword>
<evidence type="ECO:0000313" key="12">
    <source>
        <dbReference type="Proteomes" id="UP000186406"/>
    </source>
</evidence>
<feature type="transmembrane region" description="Helical" evidence="9">
    <location>
        <begin position="119"/>
        <end position="143"/>
    </location>
</feature>
<evidence type="ECO:0000256" key="1">
    <source>
        <dbReference type="ARBA" id="ARBA00004651"/>
    </source>
</evidence>
<reference evidence="11 12" key="1">
    <citation type="submission" date="2016-12" db="EMBL/GenBank/DDBJ databases">
        <authorList>
            <person name="Song W.-J."/>
            <person name="Kurnit D.M."/>
        </authorList>
    </citation>
    <scope>NUCLEOTIDE SEQUENCE [LARGE SCALE GENOMIC DNA]</scope>
    <source>
        <strain evidence="11 12">DSM 19599</strain>
    </source>
</reference>
<evidence type="ECO:0000256" key="5">
    <source>
        <dbReference type="ARBA" id="ARBA00022692"/>
    </source>
</evidence>
<feature type="transmembrane region" description="Helical" evidence="9">
    <location>
        <begin position="185"/>
        <end position="201"/>
    </location>
</feature>
<feature type="transmembrane region" description="Helical" evidence="9">
    <location>
        <begin position="47"/>
        <end position="68"/>
    </location>
</feature>
<gene>
    <name evidence="11" type="ORF">SAMN02745172_03592</name>
</gene>
<dbReference type="GO" id="GO:0005886">
    <property type="term" value="C:plasma membrane"/>
    <property type="evidence" value="ECO:0007669"/>
    <property type="project" value="UniProtKB-SubCell"/>
</dbReference>
<organism evidence="11 12">
    <name type="scientific">Pseudoxanthobacter soli DSM 19599</name>
    <dbReference type="NCBI Taxonomy" id="1123029"/>
    <lineage>
        <taxon>Bacteria</taxon>
        <taxon>Pseudomonadati</taxon>
        <taxon>Pseudomonadota</taxon>
        <taxon>Alphaproteobacteria</taxon>
        <taxon>Hyphomicrobiales</taxon>
        <taxon>Segnochrobactraceae</taxon>
        <taxon>Pseudoxanthobacter</taxon>
    </lineage>
</organism>
<evidence type="ECO:0000313" key="11">
    <source>
        <dbReference type="EMBL" id="SHO66930.1"/>
    </source>
</evidence>
<dbReference type="PANTHER" id="PTHR30413">
    <property type="entry name" value="INNER MEMBRANE TRANSPORT PERMEASE"/>
    <property type="match status" value="1"/>
</dbReference>
<feature type="transmembrane region" description="Helical" evidence="9">
    <location>
        <begin position="83"/>
        <end position="107"/>
    </location>
</feature>
<evidence type="ECO:0000256" key="9">
    <source>
        <dbReference type="SAM" id="Phobius"/>
    </source>
</evidence>
<evidence type="ECO:0000256" key="7">
    <source>
        <dbReference type="ARBA" id="ARBA00023047"/>
    </source>
</evidence>
<evidence type="ECO:0000256" key="8">
    <source>
        <dbReference type="ARBA" id="ARBA00023136"/>
    </source>
</evidence>
<comment type="subcellular location">
    <subcellularLocation>
        <location evidence="1">Cell membrane</location>
        <topology evidence="1">Multi-pass membrane protein</topology>
    </subcellularLocation>
</comment>
<evidence type="ECO:0000256" key="2">
    <source>
        <dbReference type="ARBA" id="ARBA00007783"/>
    </source>
</evidence>
<feature type="transmembrane region" description="Helical" evidence="9">
    <location>
        <begin position="240"/>
        <end position="259"/>
    </location>
</feature>
<dbReference type="PANTHER" id="PTHR30413:SF10">
    <property type="entry name" value="CAPSULE POLYSACCHARIDE EXPORT INNER-MEMBRANE PROTEIN CTRC"/>
    <property type="match status" value="1"/>
</dbReference>
<sequence>MSLIPTSRDWRLANADFINGIRRWQIWYLLGVSDIRQRYKRSRFGQFWITFSMAIFIAGIGFVYSFLFHQPIHEYIPYLSINYIVWSLISGIMTDGTTAFTSSAVFLRQDALPRTVFVLRLLVRNLIAFGHNIIILPIVFLLFEVVPSWTVVLAIPGLLLLLVAGFLLALLFGLLSTRFRDLPQIIQNLIQVLFFVTPVMWRPDQMGGQVRFVVELNPVGAFLRLVTEPLHGQVPDLMTYGYAFVIIAVLFLLTWPLFARFRARVVYWL</sequence>
<dbReference type="Pfam" id="PF01061">
    <property type="entry name" value="ABC2_membrane"/>
    <property type="match status" value="1"/>
</dbReference>
<dbReference type="GO" id="GO:0015774">
    <property type="term" value="P:polysaccharide transport"/>
    <property type="evidence" value="ECO:0007669"/>
    <property type="project" value="UniProtKB-KW"/>
</dbReference>
<evidence type="ECO:0000256" key="3">
    <source>
        <dbReference type="ARBA" id="ARBA00022448"/>
    </source>
</evidence>
<keyword evidence="5 9" id="KW-0812">Transmembrane</keyword>
<dbReference type="AlphaFoldDB" id="A0A1M7ZPS0"/>
<keyword evidence="6 9" id="KW-1133">Transmembrane helix</keyword>
<proteinExistence type="inferred from homology"/>
<keyword evidence="7" id="KW-0762">Sugar transport</keyword>
<evidence type="ECO:0000256" key="4">
    <source>
        <dbReference type="ARBA" id="ARBA00022475"/>
    </source>
</evidence>
<dbReference type="RefSeq" id="WP_139282583.1">
    <property type="nucleotide sequence ID" value="NZ_FRXO01000009.1"/>
</dbReference>
<keyword evidence="7" id="KW-0625">Polysaccharide transport</keyword>
<accession>A0A1M7ZPS0</accession>
<keyword evidence="8 9" id="KW-0472">Membrane</keyword>
<protein>
    <submittedName>
        <fullName evidence="11">Lipopolysaccharide transport system permease protein</fullName>
    </submittedName>
</protein>
<feature type="domain" description="ABC-2 type transporter transmembrane" evidence="10">
    <location>
        <begin position="33"/>
        <end position="225"/>
    </location>
</feature>